<proteinExistence type="predicted"/>
<dbReference type="RefSeq" id="XP_009060714.1">
    <property type="nucleotide sequence ID" value="XM_009062466.1"/>
</dbReference>
<dbReference type="AlphaFoldDB" id="V4A5W0"/>
<dbReference type="GeneID" id="20240068"/>
<keyword evidence="2" id="KW-1185">Reference proteome</keyword>
<dbReference type="EMBL" id="KB202656">
    <property type="protein sequence ID" value="ESO88666.1"/>
    <property type="molecule type" value="Genomic_DNA"/>
</dbReference>
<reference evidence="1 2" key="1">
    <citation type="journal article" date="2013" name="Nature">
        <title>Insights into bilaterian evolution from three spiralian genomes.</title>
        <authorList>
            <person name="Simakov O."/>
            <person name="Marletaz F."/>
            <person name="Cho S.J."/>
            <person name="Edsinger-Gonzales E."/>
            <person name="Havlak P."/>
            <person name="Hellsten U."/>
            <person name="Kuo D.H."/>
            <person name="Larsson T."/>
            <person name="Lv J."/>
            <person name="Arendt D."/>
            <person name="Savage R."/>
            <person name="Osoegawa K."/>
            <person name="de Jong P."/>
            <person name="Grimwood J."/>
            <person name="Chapman J.A."/>
            <person name="Shapiro H."/>
            <person name="Aerts A."/>
            <person name="Otillar R.P."/>
            <person name="Terry A.Y."/>
            <person name="Boore J.L."/>
            <person name="Grigoriev I.V."/>
            <person name="Lindberg D.R."/>
            <person name="Seaver E.C."/>
            <person name="Weisblat D.A."/>
            <person name="Putnam N.H."/>
            <person name="Rokhsar D.S."/>
        </authorList>
    </citation>
    <scope>NUCLEOTIDE SEQUENCE [LARGE SCALE GENOMIC DNA]</scope>
</reference>
<protein>
    <submittedName>
        <fullName evidence="1">Uncharacterized protein</fullName>
    </submittedName>
</protein>
<organism evidence="1 2">
    <name type="scientific">Lottia gigantea</name>
    <name type="common">Giant owl limpet</name>
    <dbReference type="NCBI Taxonomy" id="225164"/>
    <lineage>
        <taxon>Eukaryota</taxon>
        <taxon>Metazoa</taxon>
        <taxon>Spiralia</taxon>
        <taxon>Lophotrochozoa</taxon>
        <taxon>Mollusca</taxon>
        <taxon>Gastropoda</taxon>
        <taxon>Patellogastropoda</taxon>
        <taxon>Lottioidea</taxon>
        <taxon>Lottiidae</taxon>
        <taxon>Lottia</taxon>
    </lineage>
</organism>
<sequence length="119" mass="13634">MVKSESNRSEASDKLVNYQIVYDGQVISVLLTEEDGEKIVNGDPDMLQAVINSKEIEKHDHDKFIGEFTSYIHHPMYYMINHPAVVVVAHRLTLHQHQKLSTQMKPLKKVIGRLKTPVI</sequence>
<evidence type="ECO:0000313" key="2">
    <source>
        <dbReference type="Proteomes" id="UP000030746"/>
    </source>
</evidence>
<gene>
    <name evidence="1" type="ORF">LOTGIDRAFT_165452</name>
</gene>
<evidence type="ECO:0000313" key="1">
    <source>
        <dbReference type="EMBL" id="ESO88666.1"/>
    </source>
</evidence>
<accession>V4A5W0</accession>
<dbReference type="CTD" id="20240068"/>
<dbReference type="HOGENOM" id="CLU_2226176_0_0_1"/>
<dbReference type="Proteomes" id="UP000030746">
    <property type="component" value="Unassembled WGS sequence"/>
</dbReference>
<name>V4A5W0_LOTGI</name>
<dbReference type="KEGG" id="lgi:LOTGIDRAFT_165452"/>